<dbReference type="EMBL" id="JAHLQI010000004">
    <property type="protein sequence ID" value="MBU5490726.1"/>
    <property type="molecule type" value="Genomic_DNA"/>
</dbReference>
<reference evidence="1 2" key="1">
    <citation type="submission" date="2021-06" db="EMBL/GenBank/DDBJ databases">
        <authorList>
            <person name="Sun Q."/>
            <person name="Li D."/>
        </authorList>
    </citation>
    <scope>NUCLEOTIDE SEQUENCE [LARGE SCALE GENOMIC DNA]</scope>
    <source>
        <strain evidence="1 2">MSJd-7</strain>
    </source>
</reference>
<dbReference type="Proteomes" id="UP000783588">
    <property type="component" value="Unassembled WGS sequence"/>
</dbReference>
<protein>
    <submittedName>
        <fullName evidence="1">Uncharacterized protein</fullName>
    </submittedName>
</protein>
<comment type="caution">
    <text evidence="1">The sequence shown here is derived from an EMBL/GenBank/DDBJ whole genome shotgun (WGS) entry which is preliminary data.</text>
</comment>
<organism evidence="1 2">
    <name type="scientific">Butyricicoccus intestinisimiae</name>
    <dbReference type="NCBI Taxonomy" id="2841509"/>
    <lineage>
        <taxon>Bacteria</taxon>
        <taxon>Bacillati</taxon>
        <taxon>Bacillota</taxon>
        <taxon>Clostridia</taxon>
        <taxon>Eubacteriales</taxon>
        <taxon>Butyricicoccaceae</taxon>
        <taxon>Butyricicoccus</taxon>
    </lineage>
</organism>
<accession>A0ABS6ESR0</accession>
<evidence type="ECO:0000313" key="1">
    <source>
        <dbReference type="EMBL" id="MBU5490726.1"/>
    </source>
</evidence>
<gene>
    <name evidence="1" type="ORF">KQI75_08860</name>
</gene>
<evidence type="ECO:0000313" key="2">
    <source>
        <dbReference type="Proteomes" id="UP000783588"/>
    </source>
</evidence>
<sequence>MSAGICIMNKNAIALAADSAVTIGQHLAIHNSANKLFALSKVAPIGVIIYSNAELMGIPMELIIKQYKSELRNKVFPNLSDYVTDFLQFLILKSNLFRFPANEKAYVTNVYVDLLNGLNGDYQLSIKRKINEIKRDLTAEELQEIQVETVRATLMFVDQLATIPNLELHDYIKNTYSGEIRQYISVQFPWIGEPLLAELVEKICSVFNKDFMRNGYVGLAFAGYGENNIFPQMLHLHISGIANNIIRYTTIENVAITEEQMSTITPLAQTDVMQTFLFGINDSFINDIGKELPRQIQSGVNSIDDTFFAENKKQLVQQELSRITSNVINQIVQKAQQQYLFPITQSVATLPIEELALLAESMINITSLRRKVALDNNIGTVGGPIDVAIISKCDGFIWLKRKHYFDRAYNPQYFYSHYMLSESEDINNGE</sequence>
<keyword evidence="2" id="KW-1185">Reference proteome</keyword>
<dbReference type="RefSeq" id="WP_216470450.1">
    <property type="nucleotide sequence ID" value="NZ_JAHLQI010000004.1"/>
</dbReference>
<name>A0ABS6ESR0_9FIRM</name>
<proteinExistence type="predicted"/>